<dbReference type="AlphaFoldDB" id="A0AAV7QWY7"/>
<accession>A0AAV7QWY7</accession>
<dbReference type="Proteomes" id="UP001066276">
    <property type="component" value="Chromosome 6"/>
</dbReference>
<feature type="compositionally biased region" description="Polar residues" evidence="1">
    <location>
        <begin position="136"/>
        <end position="149"/>
    </location>
</feature>
<sequence>MPPSIAPNQRQEKLDLEQKEEVEKWTVAFRNQNNVTRQVEKLKGTKQYNVTHRDAKTEEEAVWKGLRVFKETPTAKRTELASPSPWKRQQDRRSLPLSRRTSDASSRTELASQFPGDASRSGVSFLGVPLPRRCSSGASTLRSNGSRQIRQSKKKKKKQYVARQRRNVP</sequence>
<organism evidence="2 3">
    <name type="scientific">Pleurodeles waltl</name>
    <name type="common">Iberian ribbed newt</name>
    <dbReference type="NCBI Taxonomy" id="8319"/>
    <lineage>
        <taxon>Eukaryota</taxon>
        <taxon>Metazoa</taxon>
        <taxon>Chordata</taxon>
        <taxon>Craniata</taxon>
        <taxon>Vertebrata</taxon>
        <taxon>Euteleostomi</taxon>
        <taxon>Amphibia</taxon>
        <taxon>Batrachia</taxon>
        <taxon>Caudata</taxon>
        <taxon>Salamandroidea</taxon>
        <taxon>Salamandridae</taxon>
        <taxon>Pleurodelinae</taxon>
        <taxon>Pleurodeles</taxon>
    </lineage>
</organism>
<comment type="caution">
    <text evidence="2">The sequence shown here is derived from an EMBL/GenBank/DDBJ whole genome shotgun (WGS) entry which is preliminary data.</text>
</comment>
<reference evidence="2" key="1">
    <citation type="journal article" date="2022" name="bioRxiv">
        <title>Sequencing and chromosome-scale assembly of the giantPleurodeles waltlgenome.</title>
        <authorList>
            <person name="Brown T."/>
            <person name="Elewa A."/>
            <person name="Iarovenko S."/>
            <person name="Subramanian E."/>
            <person name="Araus A.J."/>
            <person name="Petzold A."/>
            <person name="Susuki M."/>
            <person name="Suzuki K.-i.T."/>
            <person name="Hayashi T."/>
            <person name="Toyoda A."/>
            <person name="Oliveira C."/>
            <person name="Osipova E."/>
            <person name="Leigh N.D."/>
            <person name="Simon A."/>
            <person name="Yun M.H."/>
        </authorList>
    </citation>
    <scope>NUCLEOTIDE SEQUENCE</scope>
    <source>
        <strain evidence="2">20211129_DDA</strain>
        <tissue evidence="2">Liver</tissue>
    </source>
</reference>
<proteinExistence type="predicted"/>
<feature type="region of interest" description="Disordered" evidence="1">
    <location>
        <begin position="72"/>
        <end position="169"/>
    </location>
</feature>
<keyword evidence="3" id="KW-1185">Reference proteome</keyword>
<protein>
    <submittedName>
        <fullName evidence="2">Uncharacterized protein</fullName>
    </submittedName>
</protein>
<evidence type="ECO:0000256" key="1">
    <source>
        <dbReference type="SAM" id="MobiDB-lite"/>
    </source>
</evidence>
<feature type="compositionally biased region" description="Basic residues" evidence="1">
    <location>
        <begin position="150"/>
        <end position="169"/>
    </location>
</feature>
<evidence type="ECO:0000313" key="3">
    <source>
        <dbReference type="Proteomes" id="UP001066276"/>
    </source>
</evidence>
<name>A0AAV7QWY7_PLEWA</name>
<gene>
    <name evidence="2" type="ORF">NDU88_011341</name>
</gene>
<dbReference type="EMBL" id="JANPWB010000010">
    <property type="protein sequence ID" value="KAJ1145049.1"/>
    <property type="molecule type" value="Genomic_DNA"/>
</dbReference>
<evidence type="ECO:0000313" key="2">
    <source>
        <dbReference type="EMBL" id="KAJ1145049.1"/>
    </source>
</evidence>